<reference evidence="1 2" key="1">
    <citation type="journal article" date="2019" name="Commun. Biol.">
        <title>The bagworm genome reveals a unique fibroin gene that provides high tensile strength.</title>
        <authorList>
            <person name="Kono N."/>
            <person name="Nakamura H."/>
            <person name="Ohtoshi R."/>
            <person name="Tomita M."/>
            <person name="Numata K."/>
            <person name="Arakawa K."/>
        </authorList>
    </citation>
    <scope>NUCLEOTIDE SEQUENCE [LARGE SCALE GENOMIC DNA]</scope>
</reference>
<gene>
    <name evidence="1" type="ORF">EVAR_22149_1</name>
</gene>
<proteinExistence type="predicted"/>
<protein>
    <submittedName>
        <fullName evidence="1">Uncharacterized protein</fullName>
    </submittedName>
</protein>
<dbReference type="EMBL" id="BGZK01000449">
    <property type="protein sequence ID" value="GBP44265.1"/>
    <property type="molecule type" value="Genomic_DNA"/>
</dbReference>
<evidence type="ECO:0000313" key="2">
    <source>
        <dbReference type="Proteomes" id="UP000299102"/>
    </source>
</evidence>
<dbReference type="Proteomes" id="UP000299102">
    <property type="component" value="Unassembled WGS sequence"/>
</dbReference>
<accession>A0A4C1W2H9</accession>
<keyword evidence="2" id="KW-1185">Reference proteome</keyword>
<comment type="caution">
    <text evidence="1">The sequence shown here is derived from an EMBL/GenBank/DDBJ whole genome shotgun (WGS) entry which is preliminary data.</text>
</comment>
<dbReference type="AlphaFoldDB" id="A0A4C1W2H9"/>
<name>A0A4C1W2H9_EUMVA</name>
<organism evidence="1 2">
    <name type="scientific">Eumeta variegata</name>
    <name type="common">Bagworm moth</name>
    <name type="synonym">Eumeta japonica</name>
    <dbReference type="NCBI Taxonomy" id="151549"/>
    <lineage>
        <taxon>Eukaryota</taxon>
        <taxon>Metazoa</taxon>
        <taxon>Ecdysozoa</taxon>
        <taxon>Arthropoda</taxon>
        <taxon>Hexapoda</taxon>
        <taxon>Insecta</taxon>
        <taxon>Pterygota</taxon>
        <taxon>Neoptera</taxon>
        <taxon>Endopterygota</taxon>
        <taxon>Lepidoptera</taxon>
        <taxon>Glossata</taxon>
        <taxon>Ditrysia</taxon>
        <taxon>Tineoidea</taxon>
        <taxon>Psychidae</taxon>
        <taxon>Oiketicinae</taxon>
        <taxon>Eumeta</taxon>
    </lineage>
</organism>
<evidence type="ECO:0000313" key="1">
    <source>
        <dbReference type="EMBL" id="GBP44265.1"/>
    </source>
</evidence>
<sequence>MYYMNKAALAEQRRQRLIYIKLWADAPAPAPPAARAVGQTFLPAALLARTWSVSFTLIGLAVNHNFVPAFKFGANTAPDFDSGRAFNSSFYPKFNFNSGSGSRLCTPRLP</sequence>